<reference evidence="3 4" key="1">
    <citation type="submission" date="2010-12" db="EMBL/GenBank/DDBJ databases">
        <title>Whole genome sequence of Anaerolinea thermophila UNI-1.</title>
        <authorList>
            <person name="Narita-Yamada S."/>
            <person name="Kishi E."/>
            <person name="Watanabe Y."/>
            <person name="Takasaki K."/>
            <person name="Ankai A."/>
            <person name="Oguchi A."/>
            <person name="Fukui S."/>
            <person name="Takahashi M."/>
            <person name="Yashiro I."/>
            <person name="Hosoyama A."/>
            <person name="Sekiguchi Y."/>
            <person name="Hanada S."/>
            <person name="Fujita N."/>
        </authorList>
    </citation>
    <scope>NUCLEOTIDE SEQUENCE [LARGE SCALE GENOMIC DNA]</scope>
    <source>
        <strain evidence="4">DSM 14523 / JCM 11388 / NBRC 100420 / UNI-1</strain>
    </source>
</reference>
<feature type="region of interest" description="Disordered" evidence="1">
    <location>
        <begin position="124"/>
        <end position="154"/>
    </location>
</feature>
<sequence length="154" mass="16451">MKVLKWVGKILVVLASIIVIAGAVVWVVNRGWAGAMLRAGRPALQEGYRMPRGDSDDFKRFDGAPNWNGVRPGGDFRGDFHGRRVSFGLGALRILSRLAIFALVTAGVFLAGYFLGRRKLAGSRSEPSAVSVTPPPAPAVETPSPAQKEEPPAS</sequence>
<dbReference type="Proteomes" id="UP000008922">
    <property type="component" value="Chromosome"/>
</dbReference>
<dbReference type="AlphaFoldDB" id="E8N2M5"/>
<evidence type="ECO:0000256" key="1">
    <source>
        <dbReference type="SAM" id="MobiDB-lite"/>
    </source>
</evidence>
<keyword evidence="2" id="KW-0472">Membrane</keyword>
<feature type="transmembrane region" description="Helical" evidence="2">
    <location>
        <begin position="94"/>
        <end position="115"/>
    </location>
</feature>
<evidence type="ECO:0000256" key="2">
    <source>
        <dbReference type="SAM" id="Phobius"/>
    </source>
</evidence>
<dbReference type="KEGG" id="atm:ANT_07970"/>
<dbReference type="HOGENOM" id="CLU_1700593_0_0_0"/>
<dbReference type="STRING" id="926569.ANT_07970"/>
<accession>E8N2M5</accession>
<keyword evidence="2" id="KW-0812">Transmembrane</keyword>
<evidence type="ECO:0000313" key="4">
    <source>
        <dbReference type="Proteomes" id="UP000008922"/>
    </source>
</evidence>
<gene>
    <name evidence="3" type="ordered locus">ANT_07970</name>
</gene>
<dbReference type="RefSeq" id="WP_013559223.1">
    <property type="nucleotide sequence ID" value="NC_014960.1"/>
</dbReference>
<keyword evidence="4" id="KW-1185">Reference proteome</keyword>
<evidence type="ECO:0000313" key="3">
    <source>
        <dbReference type="EMBL" id="BAJ62831.1"/>
    </source>
</evidence>
<dbReference type="EMBL" id="AP012029">
    <property type="protein sequence ID" value="BAJ62831.1"/>
    <property type="molecule type" value="Genomic_DNA"/>
</dbReference>
<dbReference type="InParanoid" id="E8N2M5"/>
<protein>
    <submittedName>
        <fullName evidence="3">Uncharacterized protein</fullName>
    </submittedName>
</protein>
<name>E8N2M5_ANATU</name>
<keyword evidence="2" id="KW-1133">Transmembrane helix</keyword>
<proteinExistence type="predicted"/>
<feature type="transmembrane region" description="Helical" evidence="2">
    <location>
        <begin position="7"/>
        <end position="28"/>
    </location>
</feature>
<organism evidence="3 4">
    <name type="scientific">Anaerolinea thermophila (strain DSM 14523 / JCM 11388 / NBRC 100420 / UNI-1)</name>
    <dbReference type="NCBI Taxonomy" id="926569"/>
    <lineage>
        <taxon>Bacteria</taxon>
        <taxon>Bacillati</taxon>
        <taxon>Chloroflexota</taxon>
        <taxon>Anaerolineae</taxon>
        <taxon>Anaerolineales</taxon>
        <taxon>Anaerolineaceae</taxon>
        <taxon>Anaerolinea</taxon>
    </lineage>
</organism>